<evidence type="ECO:0000313" key="3">
    <source>
        <dbReference type="Proteomes" id="UP000265964"/>
    </source>
</evidence>
<keyword evidence="3" id="KW-1185">Reference proteome</keyword>
<organism evidence="2 3">
    <name type="scientific">Psittacicella gerlachiana</name>
    <dbReference type="NCBI Taxonomy" id="2028574"/>
    <lineage>
        <taxon>Bacteria</taxon>
        <taxon>Pseudomonadati</taxon>
        <taxon>Pseudomonadota</taxon>
        <taxon>Gammaproteobacteria</taxon>
        <taxon>Pasteurellales</taxon>
        <taxon>Psittacicellaceae</taxon>
        <taxon>Psittacicella</taxon>
    </lineage>
</organism>
<accession>A0A3A1YDS0</accession>
<protein>
    <recommendedName>
        <fullName evidence="4">DUF481 domain-containing protein</fullName>
    </recommendedName>
</protein>
<gene>
    <name evidence="2" type="ORF">CKF59_03805</name>
</gene>
<evidence type="ECO:0000313" key="2">
    <source>
        <dbReference type="EMBL" id="RIY35288.1"/>
    </source>
</evidence>
<comment type="caution">
    <text evidence="2">The sequence shown here is derived from an EMBL/GenBank/DDBJ whole genome shotgun (WGS) entry which is preliminary data.</text>
</comment>
<dbReference type="AlphaFoldDB" id="A0A3A1YDS0"/>
<proteinExistence type="predicted"/>
<feature type="chain" id="PRO_5017258084" description="DUF481 domain-containing protein" evidence="1">
    <location>
        <begin position="24"/>
        <end position="207"/>
    </location>
</feature>
<evidence type="ECO:0008006" key="4">
    <source>
        <dbReference type="Google" id="ProtNLM"/>
    </source>
</evidence>
<dbReference type="RefSeq" id="WP_147397107.1">
    <property type="nucleotide sequence ID" value="NZ_NRJF01000094.1"/>
</dbReference>
<sequence length="207" mass="24011">MKKTLLIFTLTMGIASLSQVSQAYTVYSDANTALRVAGSAYISQTLNRDLGYDQEGKNRFNRTHTVYFRPDLVFIKKINSDFMFRLDTRAYFYRKNWSYRYVRTLDDNNERQVNLNKSQRQWDMAYVDRFRVTLYFTGKGSLSFGRYTSFFGANTSSGGYASYFGLYDVGWLTNARTFLGYSTDKTVSYSSPTLFKKHRVALGLDLQ</sequence>
<keyword evidence="1" id="KW-0732">Signal</keyword>
<dbReference type="EMBL" id="NRJF01000094">
    <property type="protein sequence ID" value="RIY35288.1"/>
    <property type="molecule type" value="Genomic_DNA"/>
</dbReference>
<reference evidence="2 3" key="1">
    <citation type="submission" date="2017-08" db="EMBL/GenBank/DDBJ databases">
        <title>Reclassification of Bisgaard taxon 37 and 44.</title>
        <authorList>
            <person name="Christensen H."/>
        </authorList>
    </citation>
    <scope>NUCLEOTIDE SEQUENCE [LARGE SCALE GENOMIC DNA]</scope>
    <source>
        <strain evidence="2 3">EEAB3T1</strain>
    </source>
</reference>
<name>A0A3A1YDS0_9GAMM</name>
<evidence type="ECO:0000256" key="1">
    <source>
        <dbReference type="SAM" id="SignalP"/>
    </source>
</evidence>
<feature type="non-terminal residue" evidence="2">
    <location>
        <position position="207"/>
    </location>
</feature>
<feature type="signal peptide" evidence="1">
    <location>
        <begin position="1"/>
        <end position="23"/>
    </location>
</feature>
<dbReference type="Proteomes" id="UP000265964">
    <property type="component" value="Unassembled WGS sequence"/>
</dbReference>